<dbReference type="Proteomes" id="UP000184035">
    <property type="component" value="Unassembled WGS sequence"/>
</dbReference>
<gene>
    <name evidence="1" type="ORF">SAMN05443638_10691</name>
</gene>
<dbReference type="AlphaFoldDB" id="A0A1M4V0U7"/>
<keyword evidence="2" id="KW-1185">Reference proteome</keyword>
<protein>
    <submittedName>
        <fullName evidence="1">Uncharacterized protein</fullName>
    </submittedName>
</protein>
<evidence type="ECO:0000313" key="2">
    <source>
        <dbReference type="Proteomes" id="UP000184035"/>
    </source>
</evidence>
<evidence type="ECO:0000313" key="1">
    <source>
        <dbReference type="EMBL" id="SHE62596.1"/>
    </source>
</evidence>
<accession>A0A1M4V0U7</accession>
<name>A0A1M4V0U7_9CLOT</name>
<organism evidence="1 2">
    <name type="scientific">Clostridium fallax</name>
    <dbReference type="NCBI Taxonomy" id="1533"/>
    <lineage>
        <taxon>Bacteria</taxon>
        <taxon>Bacillati</taxon>
        <taxon>Bacillota</taxon>
        <taxon>Clostridia</taxon>
        <taxon>Eubacteriales</taxon>
        <taxon>Clostridiaceae</taxon>
        <taxon>Clostridium</taxon>
    </lineage>
</organism>
<dbReference type="STRING" id="1533.SAMN05443638_10691"/>
<dbReference type="RefSeq" id="WP_159429642.1">
    <property type="nucleotide sequence ID" value="NZ_FQVM01000006.1"/>
</dbReference>
<reference evidence="1 2" key="1">
    <citation type="submission" date="2016-11" db="EMBL/GenBank/DDBJ databases">
        <authorList>
            <person name="Jaros S."/>
            <person name="Januszkiewicz K."/>
            <person name="Wedrychowicz H."/>
        </authorList>
    </citation>
    <scope>NUCLEOTIDE SEQUENCE [LARGE SCALE GENOMIC DNA]</scope>
    <source>
        <strain evidence="1 2">DSM 2631</strain>
    </source>
</reference>
<proteinExistence type="predicted"/>
<sequence length="56" mass="6860">MYAIRKNHIYKAIKIKPNKRETALWCRLDNSNKYYLISTKNLFNNFIDAFNHLKRK</sequence>
<dbReference type="EMBL" id="FQVM01000006">
    <property type="protein sequence ID" value="SHE62596.1"/>
    <property type="molecule type" value="Genomic_DNA"/>
</dbReference>